<keyword evidence="2" id="KW-0540">Nuclease</keyword>
<keyword evidence="4" id="KW-0378">Hydrolase</keyword>
<evidence type="ECO:0000256" key="5">
    <source>
        <dbReference type="ARBA" id="ARBA00022884"/>
    </source>
</evidence>
<dbReference type="Pfam" id="PF00825">
    <property type="entry name" value="Ribonuclease_P"/>
    <property type="match status" value="1"/>
</dbReference>
<sequence length="119" mass="13807">MLKKALRLGRADLAKIFRSKTRSFRGKIISARILHNEKQKNRFAFIVSGPKNRGAVLRNLTKRRMSEAVKSFLKTILPARPPDRRGRDVVFFIKLSERKAPSFKEIKEDIKYVLAQNIL</sequence>
<keyword evidence="3" id="KW-0255">Endonuclease</keyword>
<dbReference type="SUPFAM" id="SSF54211">
    <property type="entry name" value="Ribosomal protein S5 domain 2-like"/>
    <property type="match status" value="1"/>
</dbReference>
<gene>
    <name evidence="6" type="ORF">UU83_C0037G0003</name>
</gene>
<protein>
    <submittedName>
        <fullName evidence="6">Uncharacterized protein</fullName>
    </submittedName>
</protein>
<comment type="caution">
    <text evidence="6">The sequence shown here is derived from an EMBL/GenBank/DDBJ whole genome shotgun (WGS) entry which is preliminary data.</text>
</comment>
<keyword evidence="5" id="KW-0694">RNA-binding</keyword>
<dbReference type="InterPro" id="IPR014721">
    <property type="entry name" value="Ribsml_uS5_D2-typ_fold_subgr"/>
</dbReference>
<dbReference type="GO" id="GO:0004526">
    <property type="term" value="F:ribonuclease P activity"/>
    <property type="evidence" value="ECO:0007669"/>
    <property type="project" value="InterPro"/>
</dbReference>
<dbReference type="GO" id="GO:0008033">
    <property type="term" value="P:tRNA processing"/>
    <property type="evidence" value="ECO:0007669"/>
    <property type="project" value="UniProtKB-KW"/>
</dbReference>
<proteinExistence type="predicted"/>
<dbReference type="AlphaFoldDB" id="A0A0G1AF22"/>
<organism evidence="6 7">
    <name type="scientific">Candidatus Jorgensenbacteria bacterium GW2011_GWF2_41_8</name>
    <dbReference type="NCBI Taxonomy" id="1618667"/>
    <lineage>
        <taxon>Bacteria</taxon>
        <taxon>Candidatus Joergenseniibacteriota</taxon>
    </lineage>
</organism>
<name>A0A0G1AF22_9BACT</name>
<reference evidence="6" key="1">
    <citation type="journal article" date="2015" name="Nature">
        <title>rRNA introns, odd ribosomes, and small enigmatic genomes across a large radiation of phyla.</title>
        <authorList>
            <person name="Brown C.T."/>
            <person name="Hug L.A."/>
            <person name="Thomas B.C."/>
            <person name="Sharon I."/>
            <person name="Castelle C.J."/>
            <person name="Singh A."/>
            <person name="Wilkins M.J."/>
            <person name="Williams K.H."/>
            <person name="Banfield J.F."/>
        </authorList>
    </citation>
    <scope>NUCLEOTIDE SEQUENCE [LARGE SCALE GENOMIC DNA]</scope>
</reference>
<evidence type="ECO:0000256" key="4">
    <source>
        <dbReference type="ARBA" id="ARBA00022801"/>
    </source>
</evidence>
<evidence type="ECO:0000256" key="3">
    <source>
        <dbReference type="ARBA" id="ARBA00022759"/>
    </source>
</evidence>
<dbReference type="GO" id="GO:0000049">
    <property type="term" value="F:tRNA binding"/>
    <property type="evidence" value="ECO:0007669"/>
    <property type="project" value="InterPro"/>
</dbReference>
<evidence type="ECO:0000313" key="6">
    <source>
        <dbReference type="EMBL" id="KKS23913.1"/>
    </source>
</evidence>
<evidence type="ECO:0000256" key="2">
    <source>
        <dbReference type="ARBA" id="ARBA00022722"/>
    </source>
</evidence>
<dbReference type="InterPro" id="IPR020568">
    <property type="entry name" value="Ribosomal_Su5_D2-typ_SF"/>
</dbReference>
<keyword evidence="1" id="KW-0819">tRNA processing</keyword>
<dbReference type="Proteomes" id="UP000033856">
    <property type="component" value="Unassembled WGS sequence"/>
</dbReference>
<dbReference type="EMBL" id="LCCD01000037">
    <property type="protein sequence ID" value="KKS23913.1"/>
    <property type="molecule type" value="Genomic_DNA"/>
</dbReference>
<evidence type="ECO:0000256" key="1">
    <source>
        <dbReference type="ARBA" id="ARBA00022694"/>
    </source>
</evidence>
<evidence type="ECO:0000313" key="7">
    <source>
        <dbReference type="Proteomes" id="UP000033856"/>
    </source>
</evidence>
<accession>A0A0G1AF22</accession>
<dbReference type="InterPro" id="IPR000100">
    <property type="entry name" value="RNase_P"/>
</dbReference>
<dbReference type="Gene3D" id="3.30.230.10">
    <property type="match status" value="1"/>
</dbReference>